<reference evidence="3" key="3">
    <citation type="submission" date="2025-09" db="UniProtKB">
        <authorList>
            <consortium name="Ensembl"/>
        </authorList>
    </citation>
    <scope>IDENTIFICATION</scope>
</reference>
<dbReference type="CDD" id="cd08336">
    <property type="entry name" value="DED_FADD"/>
    <property type="match status" value="1"/>
</dbReference>
<dbReference type="GeneID" id="115386107"/>
<dbReference type="Pfam" id="PF01335">
    <property type="entry name" value="DED"/>
    <property type="match status" value="1"/>
</dbReference>
<dbReference type="InterPro" id="IPR016729">
    <property type="entry name" value="FADD"/>
</dbReference>
<evidence type="ECO:0000313" key="3">
    <source>
        <dbReference type="Ensembl" id="ENSSFAP00005011847.1"/>
    </source>
</evidence>
<dbReference type="RefSeq" id="XP_029944186.1">
    <property type="nucleotide sequence ID" value="XM_030088326.1"/>
</dbReference>
<dbReference type="PANTHER" id="PTHR15077:SF10">
    <property type="entry name" value="FAS-ASSOCIATED DEATH DOMAIN PROTEIN"/>
    <property type="match status" value="1"/>
</dbReference>
<dbReference type="Ensembl" id="ENSSFAT00005012344.1">
    <property type="protein sequence ID" value="ENSSFAP00005011847.1"/>
    <property type="gene ID" value="ENSSFAG00005006592.1"/>
</dbReference>
<dbReference type="GO" id="GO:0031265">
    <property type="term" value="C:CD95 death-inducing signaling complex"/>
    <property type="evidence" value="ECO:0007669"/>
    <property type="project" value="TreeGrafter"/>
</dbReference>
<dbReference type="InterPro" id="IPR011029">
    <property type="entry name" value="DEATH-like_dom_sf"/>
</dbReference>
<dbReference type="Gene3D" id="1.10.533.10">
    <property type="entry name" value="Death Domain, Fas"/>
    <property type="match status" value="2"/>
</dbReference>
<dbReference type="Proteomes" id="UP000472267">
    <property type="component" value="Chromosome 1"/>
</dbReference>
<dbReference type="SMART" id="SM00031">
    <property type="entry name" value="DED"/>
    <property type="match status" value="1"/>
</dbReference>
<dbReference type="OrthoDB" id="100767at2759"/>
<dbReference type="AlphaFoldDB" id="A0A672G0S4"/>
<dbReference type="PROSITE" id="PS50168">
    <property type="entry name" value="DED"/>
    <property type="match status" value="1"/>
</dbReference>
<dbReference type="InterPro" id="IPR000488">
    <property type="entry name" value="Death_dom"/>
</dbReference>
<dbReference type="CTD" id="8772"/>
<dbReference type="InParanoid" id="A0A672G0S4"/>
<feature type="domain" description="DED" evidence="2">
    <location>
        <begin position="5"/>
        <end position="83"/>
    </location>
</feature>
<dbReference type="PROSITE" id="PS50017">
    <property type="entry name" value="DEATH_DOMAIN"/>
    <property type="match status" value="1"/>
</dbReference>
<keyword evidence="4" id="KW-1185">Reference proteome</keyword>
<dbReference type="GO" id="GO:0042981">
    <property type="term" value="P:regulation of apoptotic process"/>
    <property type="evidence" value="ECO:0007669"/>
    <property type="project" value="InterPro"/>
</dbReference>
<gene>
    <name evidence="3" type="primary">fadd</name>
</gene>
<evidence type="ECO:0000259" key="1">
    <source>
        <dbReference type="PROSITE" id="PS50017"/>
    </source>
</evidence>
<dbReference type="PANTHER" id="PTHR15077">
    <property type="entry name" value="FAS-ASSOCIATING DEATH DOMAIN-CONTAINING PROTEIN FADD"/>
    <property type="match status" value="1"/>
</dbReference>
<dbReference type="GO" id="GO:0045089">
    <property type="term" value="P:positive regulation of innate immune response"/>
    <property type="evidence" value="ECO:0007669"/>
    <property type="project" value="TreeGrafter"/>
</dbReference>
<evidence type="ECO:0000259" key="2">
    <source>
        <dbReference type="PROSITE" id="PS50168"/>
    </source>
</evidence>
<feature type="domain" description="Death" evidence="1">
    <location>
        <begin position="104"/>
        <end position="182"/>
    </location>
</feature>
<sequence length="188" mass="20930">MSSPNFNKLLLDISNQLSGDHLAQLKFLVREQVGKKDLERVTSGLVLFQILTERELLAAGRTDYLAGLLRDIHRDDLSDRLTDSGPDDPEPDPEAAKLDAAAPVVAENLGRSWRKLGRRLGLSEARLESVAGRHPSDLEEAAVELLKEWRRTGAGRVQIQDLIQALRACQFNLTADRVEDRLKELGLC</sequence>
<reference evidence="3" key="1">
    <citation type="submission" date="2019-06" db="EMBL/GenBank/DDBJ databases">
        <authorList>
            <consortium name="Wellcome Sanger Institute Data Sharing"/>
        </authorList>
    </citation>
    <scope>NUCLEOTIDE SEQUENCE [LARGE SCALE GENOMIC DNA]</scope>
</reference>
<dbReference type="GO" id="GO:0005123">
    <property type="term" value="F:death receptor binding"/>
    <property type="evidence" value="ECO:0007669"/>
    <property type="project" value="TreeGrafter"/>
</dbReference>
<dbReference type="InterPro" id="IPR001875">
    <property type="entry name" value="DED_dom"/>
</dbReference>
<dbReference type="GO" id="GO:0089720">
    <property type="term" value="F:caspase binding"/>
    <property type="evidence" value="ECO:0007669"/>
    <property type="project" value="TreeGrafter"/>
</dbReference>
<dbReference type="SMART" id="SM00005">
    <property type="entry name" value="DEATH"/>
    <property type="match status" value="1"/>
</dbReference>
<dbReference type="Pfam" id="PF00531">
    <property type="entry name" value="Death"/>
    <property type="match status" value="1"/>
</dbReference>
<dbReference type="FunCoup" id="A0A672G0S4">
    <property type="interactions" value="1407"/>
</dbReference>
<dbReference type="OMA" id="CKMNLVA"/>
<name>A0A672G0S4_SALFA</name>
<dbReference type="SUPFAM" id="SSF47986">
    <property type="entry name" value="DEATH domain"/>
    <property type="match status" value="2"/>
</dbReference>
<dbReference type="GO" id="GO:0097191">
    <property type="term" value="P:extrinsic apoptotic signaling pathway"/>
    <property type="evidence" value="ECO:0007669"/>
    <property type="project" value="TreeGrafter"/>
</dbReference>
<reference evidence="3" key="2">
    <citation type="submission" date="2025-08" db="UniProtKB">
        <authorList>
            <consortium name="Ensembl"/>
        </authorList>
    </citation>
    <scope>IDENTIFICATION</scope>
</reference>
<evidence type="ECO:0000313" key="4">
    <source>
        <dbReference type="Proteomes" id="UP000472267"/>
    </source>
</evidence>
<accession>A0A672G0S4</accession>
<protein>
    <recommendedName>
        <fullName evidence="5">Fas (tnfrsf6)-associated via death domain</fullName>
    </recommendedName>
</protein>
<organism evidence="3 4">
    <name type="scientific">Salarias fasciatus</name>
    <name type="common">Jewelled blenny</name>
    <name type="synonym">Blennius fasciatus</name>
    <dbReference type="NCBI Taxonomy" id="181472"/>
    <lineage>
        <taxon>Eukaryota</taxon>
        <taxon>Metazoa</taxon>
        <taxon>Chordata</taxon>
        <taxon>Craniata</taxon>
        <taxon>Vertebrata</taxon>
        <taxon>Euteleostomi</taxon>
        <taxon>Actinopterygii</taxon>
        <taxon>Neopterygii</taxon>
        <taxon>Teleostei</taxon>
        <taxon>Neoteleostei</taxon>
        <taxon>Acanthomorphata</taxon>
        <taxon>Ovalentaria</taxon>
        <taxon>Blenniimorphae</taxon>
        <taxon>Blenniiformes</taxon>
        <taxon>Blennioidei</taxon>
        <taxon>Blenniidae</taxon>
        <taxon>Salariinae</taxon>
        <taxon>Salarias</taxon>
    </lineage>
</organism>
<evidence type="ECO:0008006" key="5">
    <source>
        <dbReference type="Google" id="ProtNLM"/>
    </source>
</evidence>
<proteinExistence type="predicted"/>